<dbReference type="PANTHER" id="PTHR33202">
    <property type="entry name" value="ZINC UPTAKE REGULATION PROTEIN"/>
    <property type="match status" value="1"/>
</dbReference>
<name>A0A1M6EU01_MALRU</name>
<proteinExistence type="inferred from homology"/>
<dbReference type="InterPro" id="IPR036388">
    <property type="entry name" value="WH-like_DNA-bd_sf"/>
</dbReference>
<dbReference type="RefSeq" id="WP_072906370.1">
    <property type="nucleotide sequence ID" value="NZ_FQZT01000003.1"/>
</dbReference>
<keyword evidence="6" id="KW-0804">Transcription</keyword>
<feature type="binding site" evidence="7">
    <location>
        <position position="142"/>
    </location>
    <ligand>
        <name>Zn(2+)</name>
        <dbReference type="ChEBI" id="CHEBI:29105"/>
    </ligand>
</feature>
<evidence type="ECO:0000256" key="6">
    <source>
        <dbReference type="ARBA" id="ARBA00023163"/>
    </source>
</evidence>
<comment type="similarity">
    <text evidence="1">Belongs to the Fur family.</text>
</comment>
<gene>
    <name evidence="8" type="ORF">SAMN02745165_01033</name>
</gene>
<feature type="binding site" evidence="7">
    <location>
        <position position="139"/>
    </location>
    <ligand>
        <name>Zn(2+)</name>
        <dbReference type="ChEBI" id="CHEBI:29105"/>
    </ligand>
</feature>
<keyword evidence="7" id="KW-0479">Metal-binding</keyword>
<keyword evidence="3 7" id="KW-0862">Zinc</keyword>
<evidence type="ECO:0000256" key="2">
    <source>
        <dbReference type="ARBA" id="ARBA00022491"/>
    </source>
</evidence>
<dbReference type="GO" id="GO:1900376">
    <property type="term" value="P:regulation of secondary metabolite biosynthetic process"/>
    <property type="evidence" value="ECO:0007669"/>
    <property type="project" value="TreeGrafter"/>
</dbReference>
<dbReference type="AlphaFoldDB" id="A0A1M6EU01"/>
<keyword evidence="9" id="KW-1185">Reference proteome</keyword>
<dbReference type="Gene3D" id="3.30.1490.190">
    <property type="match status" value="1"/>
</dbReference>
<comment type="cofactor">
    <cofactor evidence="7">
        <name>Zn(2+)</name>
        <dbReference type="ChEBI" id="CHEBI:29105"/>
    </cofactor>
    <text evidence="7">Binds 1 zinc ion per subunit.</text>
</comment>
<evidence type="ECO:0000256" key="4">
    <source>
        <dbReference type="ARBA" id="ARBA00023015"/>
    </source>
</evidence>
<sequence>MSEMLKHKLSAFENACRKAGLRLTPQRIEIFRELAKATDHPSAETLHLRLSDKMPTLSLDTVYRTLGTFAGHGLVNKVETVESQARFEAAHVTHHHLVCESCKQIMDFQWQYVDEASLPETVSGWGQVNRKSVIAYGTCKKCLLKG</sequence>
<dbReference type="Pfam" id="PF01475">
    <property type="entry name" value="FUR"/>
    <property type="match status" value="1"/>
</dbReference>
<dbReference type="SUPFAM" id="SSF46785">
    <property type="entry name" value="Winged helix' DNA-binding domain"/>
    <property type="match status" value="1"/>
</dbReference>
<dbReference type="InterPro" id="IPR036390">
    <property type="entry name" value="WH_DNA-bd_sf"/>
</dbReference>
<keyword evidence="5" id="KW-0238">DNA-binding</keyword>
<evidence type="ECO:0000256" key="3">
    <source>
        <dbReference type="ARBA" id="ARBA00022833"/>
    </source>
</evidence>
<feature type="binding site" evidence="7">
    <location>
        <position position="102"/>
    </location>
    <ligand>
        <name>Zn(2+)</name>
        <dbReference type="ChEBI" id="CHEBI:29105"/>
    </ligand>
</feature>
<protein>
    <submittedName>
        <fullName evidence="8">Fur family transcriptional regulator, peroxide stress response regulator</fullName>
    </submittedName>
</protein>
<keyword evidence="4" id="KW-0805">Transcription regulation</keyword>
<accession>A0A1M6EU01</accession>
<keyword evidence="2" id="KW-0678">Repressor</keyword>
<evidence type="ECO:0000313" key="8">
    <source>
        <dbReference type="EMBL" id="SHI88945.1"/>
    </source>
</evidence>
<dbReference type="Proteomes" id="UP000184171">
    <property type="component" value="Unassembled WGS sequence"/>
</dbReference>
<dbReference type="InterPro" id="IPR043135">
    <property type="entry name" value="Fur_C"/>
</dbReference>
<dbReference type="GO" id="GO:0003700">
    <property type="term" value="F:DNA-binding transcription factor activity"/>
    <property type="evidence" value="ECO:0007669"/>
    <property type="project" value="InterPro"/>
</dbReference>
<dbReference type="Gene3D" id="1.10.10.10">
    <property type="entry name" value="Winged helix-like DNA-binding domain superfamily/Winged helix DNA-binding domain"/>
    <property type="match status" value="1"/>
</dbReference>
<dbReference type="EMBL" id="FQZT01000003">
    <property type="protein sequence ID" value="SHI88945.1"/>
    <property type="molecule type" value="Genomic_DNA"/>
</dbReference>
<evidence type="ECO:0000256" key="5">
    <source>
        <dbReference type="ARBA" id="ARBA00023125"/>
    </source>
</evidence>
<evidence type="ECO:0000256" key="7">
    <source>
        <dbReference type="PIRSR" id="PIRSR602481-1"/>
    </source>
</evidence>
<dbReference type="CDD" id="cd07153">
    <property type="entry name" value="Fur_like"/>
    <property type="match status" value="1"/>
</dbReference>
<dbReference type="InterPro" id="IPR002481">
    <property type="entry name" value="FUR"/>
</dbReference>
<evidence type="ECO:0000313" key="9">
    <source>
        <dbReference type="Proteomes" id="UP000184171"/>
    </source>
</evidence>
<dbReference type="GO" id="GO:0045892">
    <property type="term" value="P:negative regulation of DNA-templated transcription"/>
    <property type="evidence" value="ECO:0007669"/>
    <property type="project" value="TreeGrafter"/>
</dbReference>
<dbReference type="GO" id="GO:0008270">
    <property type="term" value="F:zinc ion binding"/>
    <property type="evidence" value="ECO:0007669"/>
    <property type="project" value="TreeGrafter"/>
</dbReference>
<evidence type="ECO:0000256" key="1">
    <source>
        <dbReference type="ARBA" id="ARBA00007957"/>
    </source>
</evidence>
<dbReference type="PANTHER" id="PTHR33202:SF8">
    <property type="entry name" value="PEROXIDE-RESPONSIVE REPRESSOR PERR"/>
    <property type="match status" value="1"/>
</dbReference>
<dbReference type="GO" id="GO:0000976">
    <property type="term" value="F:transcription cis-regulatory region binding"/>
    <property type="evidence" value="ECO:0007669"/>
    <property type="project" value="TreeGrafter"/>
</dbReference>
<dbReference type="STRING" id="1122189.SAMN02745165_01033"/>
<organism evidence="8 9">
    <name type="scientific">Malonomonas rubra DSM 5091</name>
    <dbReference type="NCBI Taxonomy" id="1122189"/>
    <lineage>
        <taxon>Bacteria</taxon>
        <taxon>Pseudomonadati</taxon>
        <taxon>Thermodesulfobacteriota</taxon>
        <taxon>Desulfuromonadia</taxon>
        <taxon>Desulfuromonadales</taxon>
        <taxon>Geopsychrobacteraceae</taxon>
        <taxon>Malonomonas</taxon>
    </lineage>
</organism>
<reference evidence="8 9" key="1">
    <citation type="submission" date="2016-11" db="EMBL/GenBank/DDBJ databases">
        <authorList>
            <person name="Jaros S."/>
            <person name="Januszkiewicz K."/>
            <person name="Wedrychowicz H."/>
        </authorList>
    </citation>
    <scope>NUCLEOTIDE SEQUENCE [LARGE SCALE GENOMIC DNA]</scope>
    <source>
        <strain evidence="8 9">DSM 5091</strain>
    </source>
</reference>
<feature type="binding site" evidence="7">
    <location>
        <position position="99"/>
    </location>
    <ligand>
        <name>Zn(2+)</name>
        <dbReference type="ChEBI" id="CHEBI:29105"/>
    </ligand>
</feature>